<protein>
    <submittedName>
        <fullName evidence="1">Uncharacterized protein</fullName>
    </submittedName>
</protein>
<evidence type="ECO:0000313" key="2">
    <source>
        <dbReference type="Proteomes" id="UP001229421"/>
    </source>
</evidence>
<evidence type="ECO:0000313" key="1">
    <source>
        <dbReference type="EMBL" id="KAK1434952.1"/>
    </source>
</evidence>
<dbReference type="Proteomes" id="UP001229421">
    <property type="component" value="Unassembled WGS sequence"/>
</dbReference>
<dbReference type="EMBL" id="JAUHHV010000001">
    <property type="protein sequence ID" value="KAK1434952.1"/>
    <property type="molecule type" value="Genomic_DNA"/>
</dbReference>
<keyword evidence="2" id="KW-1185">Reference proteome</keyword>
<reference evidence="1" key="1">
    <citation type="journal article" date="2023" name="bioRxiv">
        <title>Improved chromosome-level genome assembly for marigold (Tagetes erecta).</title>
        <authorList>
            <person name="Jiang F."/>
            <person name="Yuan L."/>
            <person name="Wang S."/>
            <person name="Wang H."/>
            <person name="Xu D."/>
            <person name="Wang A."/>
            <person name="Fan W."/>
        </authorList>
    </citation>
    <scope>NUCLEOTIDE SEQUENCE</scope>
    <source>
        <strain evidence="1">WSJ</strain>
        <tissue evidence="1">Leaf</tissue>
    </source>
</reference>
<organism evidence="1 2">
    <name type="scientific">Tagetes erecta</name>
    <name type="common">African marigold</name>
    <dbReference type="NCBI Taxonomy" id="13708"/>
    <lineage>
        <taxon>Eukaryota</taxon>
        <taxon>Viridiplantae</taxon>
        <taxon>Streptophyta</taxon>
        <taxon>Embryophyta</taxon>
        <taxon>Tracheophyta</taxon>
        <taxon>Spermatophyta</taxon>
        <taxon>Magnoliopsida</taxon>
        <taxon>eudicotyledons</taxon>
        <taxon>Gunneridae</taxon>
        <taxon>Pentapetalae</taxon>
        <taxon>asterids</taxon>
        <taxon>campanulids</taxon>
        <taxon>Asterales</taxon>
        <taxon>Asteraceae</taxon>
        <taxon>Asteroideae</taxon>
        <taxon>Heliantheae alliance</taxon>
        <taxon>Tageteae</taxon>
        <taxon>Tagetes</taxon>
    </lineage>
</organism>
<proteinExistence type="predicted"/>
<accession>A0AAD8LAQ5</accession>
<comment type="caution">
    <text evidence="1">The sequence shown here is derived from an EMBL/GenBank/DDBJ whole genome shotgun (WGS) entry which is preliminary data.</text>
</comment>
<name>A0AAD8LAQ5_TARER</name>
<dbReference type="AlphaFoldDB" id="A0AAD8LAQ5"/>
<sequence>MYPNSHSRSVDINPDLLSVENLLLLPKIRVGLELAPLRHRPDFFTNGDEVCFVSKHLWLNVIQFNLLMGQMLEHIITLLKILEGGLLKNLVSLVDCIDSLSMSKEYIYTTSNRQTPFSSPAIPNGNIELPIFITIYPSTRAAHEKV</sequence>
<gene>
    <name evidence="1" type="ORF">QVD17_00707</name>
</gene>